<gene>
    <name evidence="2" type="ORF">HYR64_04625</name>
</gene>
<feature type="transmembrane region" description="Helical" evidence="1">
    <location>
        <begin position="26"/>
        <end position="45"/>
    </location>
</feature>
<sequence>MLLGLVLGFGGQFGIAAAADAPNISLLVLMCLAALGGTALFIWGCAMHAKAKGHSPWLGLLGLLGCIGLIVLVVIPDTYRIDAASGSEGPPPPGG</sequence>
<dbReference type="Proteomes" id="UP000727962">
    <property type="component" value="Unassembled WGS sequence"/>
</dbReference>
<reference evidence="2" key="1">
    <citation type="submission" date="2020-07" db="EMBL/GenBank/DDBJ databases">
        <title>Huge and variable diversity of episymbiotic CPR bacteria and DPANN archaea in groundwater ecosystems.</title>
        <authorList>
            <person name="He C.Y."/>
            <person name="Keren R."/>
            <person name="Whittaker M."/>
            <person name="Farag I.F."/>
            <person name="Doudna J."/>
            <person name="Cate J.H.D."/>
            <person name="Banfield J.F."/>
        </authorList>
    </citation>
    <scope>NUCLEOTIDE SEQUENCE</scope>
    <source>
        <strain evidence="2">NC_groundwater_17_Pr7_B-0.1um_64_12</strain>
    </source>
</reference>
<proteinExistence type="predicted"/>
<keyword evidence="1" id="KW-0812">Transmembrane</keyword>
<keyword evidence="1" id="KW-0472">Membrane</keyword>
<evidence type="ECO:0000256" key="1">
    <source>
        <dbReference type="SAM" id="Phobius"/>
    </source>
</evidence>
<dbReference type="AlphaFoldDB" id="A0A931PW82"/>
<evidence type="ECO:0000313" key="2">
    <source>
        <dbReference type="EMBL" id="MBI1756376.1"/>
    </source>
</evidence>
<evidence type="ECO:0000313" key="3">
    <source>
        <dbReference type="Proteomes" id="UP000727962"/>
    </source>
</evidence>
<keyword evidence="1" id="KW-1133">Transmembrane helix</keyword>
<comment type="caution">
    <text evidence="2">The sequence shown here is derived from an EMBL/GenBank/DDBJ whole genome shotgun (WGS) entry which is preliminary data.</text>
</comment>
<protein>
    <submittedName>
        <fullName evidence="2">Uncharacterized protein</fullName>
    </submittedName>
</protein>
<name>A0A931PW82_FIMGI</name>
<feature type="transmembrane region" description="Helical" evidence="1">
    <location>
        <begin position="57"/>
        <end position="75"/>
    </location>
</feature>
<accession>A0A931PW82</accession>
<dbReference type="EMBL" id="JACOSL010000029">
    <property type="protein sequence ID" value="MBI1756376.1"/>
    <property type="molecule type" value="Genomic_DNA"/>
</dbReference>
<organism evidence="2 3">
    <name type="scientific">Fimbriimonas ginsengisoli</name>
    <dbReference type="NCBI Taxonomy" id="1005039"/>
    <lineage>
        <taxon>Bacteria</taxon>
        <taxon>Bacillati</taxon>
        <taxon>Armatimonadota</taxon>
        <taxon>Fimbriimonadia</taxon>
        <taxon>Fimbriimonadales</taxon>
        <taxon>Fimbriimonadaceae</taxon>
        <taxon>Fimbriimonas</taxon>
    </lineage>
</organism>